<dbReference type="EMBL" id="VIFY01000041">
    <property type="protein sequence ID" value="TQB73582.1"/>
    <property type="molecule type" value="Genomic_DNA"/>
</dbReference>
<organism evidence="10 11">
    <name type="scientific">Monascus purpureus</name>
    <name type="common">Red mold</name>
    <name type="synonym">Monascus anka</name>
    <dbReference type="NCBI Taxonomy" id="5098"/>
    <lineage>
        <taxon>Eukaryota</taxon>
        <taxon>Fungi</taxon>
        <taxon>Dikarya</taxon>
        <taxon>Ascomycota</taxon>
        <taxon>Pezizomycotina</taxon>
        <taxon>Eurotiomycetes</taxon>
        <taxon>Eurotiomycetidae</taxon>
        <taxon>Eurotiales</taxon>
        <taxon>Aspergillaceae</taxon>
        <taxon>Monascus</taxon>
    </lineage>
</organism>
<dbReference type="SUPFAM" id="SSF47694">
    <property type="entry name" value="Cytochrome c oxidase subunit h"/>
    <property type="match status" value="1"/>
</dbReference>
<comment type="subcellular location">
    <subcellularLocation>
        <location evidence="2">Cytoplasm</location>
    </subcellularLocation>
    <subcellularLocation>
        <location evidence="3">Mitochondrion intermembrane space</location>
    </subcellularLocation>
    <subcellularLocation>
        <location evidence="1">Nucleus</location>
    </subcellularLocation>
</comment>
<dbReference type="Gene3D" id="1.10.10.140">
    <property type="entry name" value="Cytochrome c oxidase, subunit VIb"/>
    <property type="match status" value="1"/>
</dbReference>
<dbReference type="InterPro" id="IPR048281">
    <property type="entry name" value="COA6_fun"/>
</dbReference>
<feature type="compositionally biased region" description="Basic and acidic residues" evidence="9">
    <location>
        <begin position="11"/>
        <end position="24"/>
    </location>
</feature>
<dbReference type="STRING" id="5098.A0A507QZL7"/>
<dbReference type="InterPro" id="IPR048280">
    <property type="entry name" value="COX6B-like"/>
</dbReference>
<comment type="caution">
    <text evidence="10">The sequence shown here is derived from an EMBL/GenBank/DDBJ whole genome shotgun (WGS) entry which is preliminary data.</text>
</comment>
<dbReference type="GO" id="GO:0033617">
    <property type="term" value="P:mitochondrial respiratory chain complex IV assembly"/>
    <property type="evidence" value="ECO:0007669"/>
    <property type="project" value="TreeGrafter"/>
</dbReference>
<keyword evidence="5" id="KW-0963">Cytoplasm</keyword>
<feature type="compositionally biased region" description="Polar residues" evidence="9">
    <location>
        <begin position="1"/>
        <end position="10"/>
    </location>
</feature>
<evidence type="ECO:0000256" key="8">
    <source>
        <dbReference type="ARBA" id="ARBA00023242"/>
    </source>
</evidence>
<dbReference type="PANTHER" id="PTHR47677:SF1">
    <property type="entry name" value="CYTOCHROME C OXIDASE ASSEMBLY FACTOR 6"/>
    <property type="match status" value="1"/>
</dbReference>
<evidence type="ECO:0000256" key="9">
    <source>
        <dbReference type="SAM" id="MobiDB-lite"/>
    </source>
</evidence>
<dbReference type="FunFam" id="1.10.10.140:FF:000003">
    <property type="entry name" value="Cytochrome c oxidase assembly factor 6"/>
    <property type="match status" value="1"/>
</dbReference>
<evidence type="ECO:0000256" key="3">
    <source>
        <dbReference type="ARBA" id="ARBA00004569"/>
    </source>
</evidence>
<dbReference type="GO" id="GO:0005634">
    <property type="term" value="C:nucleus"/>
    <property type="evidence" value="ECO:0007669"/>
    <property type="project" value="UniProtKB-SubCell"/>
</dbReference>
<dbReference type="InterPro" id="IPR036549">
    <property type="entry name" value="CX6/COA6-like_sf"/>
</dbReference>
<keyword evidence="7" id="KW-1015">Disulfide bond</keyword>
<gene>
    <name evidence="10" type="ORF">MPDQ_005686</name>
</gene>
<reference evidence="10 11" key="1">
    <citation type="submission" date="2019-06" db="EMBL/GenBank/DDBJ databases">
        <title>Wine fermentation using esterase from Monascus purpureus.</title>
        <authorList>
            <person name="Geng C."/>
            <person name="Zhang Y."/>
        </authorList>
    </citation>
    <scope>NUCLEOTIDE SEQUENCE [LARGE SCALE GENOMIC DNA]</scope>
    <source>
        <strain evidence="10">HQ1</strain>
    </source>
</reference>
<dbReference type="PROSITE" id="PS51808">
    <property type="entry name" value="CHCH"/>
    <property type="match status" value="1"/>
</dbReference>
<name>A0A507QZL7_MONPU</name>
<keyword evidence="6" id="KW-0496">Mitochondrion</keyword>
<sequence length="112" mass="13060">MGWLWSSNSDKTSDGGKIAPDRTSRQRCWESRDLFFNCLDDSNIIDSLKNDKEARRKCGKEIAAFENACSKTWVKYFKEKRVMEYNRDRTIERIKKEDAATVAELKAQRASN</sequence>
<evidence type="ECO:0000256" key="1">
    <source>
        <dbReference type="ARBA" id="ARBA00004123"/>
    </source>
</evidence>
<dbReference type="AlphaFoldDB" id="A0A507QZL7"/>
<feature type="region of interest" description="Disordered" evidence="9">
    <location>
        <begin position="1"/>
        <end position="24"/>
    </location>
</feature>
<evidence type="ECO:0000313" key="11">
    <source>
        <dbReference type="Proteomes" id="UP000319663"/>
    </source>
</evidence>
<dbReference type="Pfam" id="PF02297">
    <property type="entry name" value="COX6B"/>
    <property type="match status" value="1"/>
</dbReference>
<dbReference type="Proteomes" id="UP000319663">
    <property type="component" value="Unassembled WGS sequence"/>
</dbReference>
<evidence type="ECO:0000256" key="6">
    <source>
        <dbReference type="ARBA" id="ARBA00023128"/>
    </source>
</evidence>
<accession>A0A507QZL7</accession>
<protein>
    <recommendedName>
        <fullName evidence="12">Cytochrome c oxidase assembly factor 6</fullName>
    </recommendedName>
</protein>
<keyword evidence="11" id="KW-1185">Reference proteome</keyword>
<evidence type="ECO:0000256" key="7">
    <source>
        <dbReference type="ARBA" id="ARBA00023157"/>
    </source>
</evidence>
<evidence type="ECO:0000313" key="10">
    <source>
        <dbReference type="EMBL" id="TQB73582.1"/>
    </source>
</evidence>
<evidence type="ECO:0000256" key="5">
    <source>
        <dbReference type="ARBA" id="ARBA00022490"/>
    </source>
</evidence>
<evidence type="ECO:0000256" key="2">
    <source>
        <dbReference type="ARBA" id="ARBA00004496"/>
    </source>
</evidence>
<comment type="similarity">
    <text evidence="4">Belongs to the cytochrome c oxidase subunit 6B family.</text>
</comment>
<keyword evidence="8" id="KW-0539">Nucleus</keyword>
<dbReference type="PANTHER" id="PTHR47677">
    <property type="entry name" value="CYTOCHROME C OXIDASE ASSEMBLY FACTOR 6"/>
    <property type="match status" value="1"/>
</dbReference>
<evidence type="ECO:0008006" key="12">
    <source>
        <dbReference type="Google" id="ProtNLM"/>
    </source>
</evidence>
<evidence type="ECO:0000256" key="4">
    <source>
        <dbReference type="ARBA" id="ARBA00006425"/>
    </source>
</evidence>
<proteinExistence type="inferred from homology"/>
<dbReference type="GO" id="GO:0005758">
    <property type="term" value="C:mitochondrial intermembrane space"/>
    <property type="evidence" value="ECO:0007669"/>
    <property type="project" value="UniProtKB-SubCell"/>
</dbReference>
<dbReference type="OrthoDB" id="5545577at2759"/>